<dbReference type="InterPro" id="IPR026444">
    <property type="entry name" value="Secre_tail"/>
</dbReference>
<organism evidence="2">
    <name type="scientific">candidate division WOR-3 bacterium</name>
    <dbReference type="NCBI Taxonomy" id="2052148"/>
    <lineage>
        <taxon>Bacteria</taxon>
        <taxon>Bacteria division WOR-3</taxon>
    </lineage>
</organism>
<reference evidence="2" key="1">
    <citation type="journal article" date="2020" name="mSystems">
        <title>Genome- and Community-Level Interaction Insights into Carbon Utilization and Element Cycling Functions of Hydrothermarchaeota in Hydrothermal Sediment.</title>
        <authorList>
            <person name="Zhou Z."/>
            <person name="Liu Y."/>
            <person name="Xu W."/>
            <person name="Pan J."/>
            <person name="Luo Z.H."/>
            <person name="Li M."/>
        </authorList>
    </citation>
    <scope>NUCLEOTIDE SEQUENCE [LARGE SCALE GENOMIC DNA]</scope>
    <source>
        <strain evidence="2">SpSt-961</strain>
    </source>
</reference>
<name>A0A7V3RGQ1_UNCW3</name>
<dbReference type="Pfam" id="PF18962">
    <property type="entry name" value="Por_Secre_tail"/>
    <property type="match status" value="1"/>
</dbReference>
<dbReference type="PANTHER" id="PTHR42754:SF1">
    <property type="entry name" value="LIPOPROTEIN"/>
    <property type="match status" value="1"/>
</dbReference>
<evidence type="ECO:0000313" key="2">
    <source>
        <dbReference type="EMBL" id="HGE77798.1"/>
    </source>
</evidence>
<dbReference type="EMBL" id="DTOZ01000056">
    <property type="protein sequence ID" value="HGE77798.1"/>
    <property type="molecule type" value="Genomic_DNA"/>
</dbReference>
<sequence length="539" mass="59155">MGGIKYLYVLLLYVVVLDAQIERWVFTYDDPLNNVDEALSIDYGLDGNIYAAGYSYNNGLDFNFTAVSLSTSGTARWYYWDDYPYFNSAYSVICGSDSNIYLAGKAYRFTQTSGDFYVVSLTPAGDARWSYRYNGPADSIDQAKVITYGLDGNIYAAGRSVGSGTGDDFTVVSLTSSGTERWVYRYNGPGNGGDEATSLVYGSDGNVYIAGETMGSGTDADFTVISLNTSGQERWIYTYNGSGDSIDLASSLIYGLDGNIYIAGRSYDNVYSFTVISLDTSGNERWIYKYNGPGNSHAIAYSLVYGLDNYIYVAGASIQNGSWDLTVISLDTLGNEQWVYTWNGAGNSTDAAYSIVYGLDSNLYAAGRTFGGYTTYWDGVVVSLTNTGRERWVYKYNGPGNGGELFGDGFRSLVYGLDHNIYVAGTSYGWSLDFLVVSLTSTTEVEEQSSISESKDDFAILSSFFNREITIKFSTTSNNNLKIILYNSLGSIVYETSMSYTPSLLSLADEAISKLPKGIYFLSITNNEKIYPAKKLIKL</sequence>
<dbReference type="NCBIfam" id="TIGR04183">
    <property type="entry name" value="Por_Secre_tail"/>
    <property type="match status" value="1"/>
</dbReference>
<proteinExistence type="predicted"/>
<dbReference type="SUPFAM" id="SSF63829">
    <property type="entry name" value="Calcium-dependent phosphotriesterase"/>
    <property type="match status" value="2"/>
</dbReference>
<accession>A0A7V3RGQ1</accession>
<dbReference type="AlphaFoldDB" id="A0A7V3RGQ1"/>
<comment type="caution">
    <text evidence="2">The sequence shown here is derived from an EMBL/GenBank/DDBJ whole genome shotgun (WGS) entry which is preliminary data.</text>
</comment>
<evidence type="ECO:0000259" key="1">
    <source>
        <dbReference type="Pfam" id="PF18962"/>
    </source>
</evidence>
<gene>
    <name evidence="2" type="ORF">ENX68_02200</name>
</gene>
<feature type="domain" description="Secretion system C-terminal sorting" evidence="1">
    <location>
        <begin position="467"/>
        <end position="537"/>
    </location>
</feature>
<dbReference type="PANTHER" id="PTHR42754">
    <property type="entry name" value="ENDOGLUCANASE"/>
    <property type="match status" value="1"/>
</dbReference>
<protein>
    <submittedName>
        <fullName evidence="2">T9SS type A sorting domain-containing protein</fullName>
    </submittedName>
</protein>